<dbReference type="Proteomes" id="UP000799302">
    <property type="component" value="Unassembled WGS sequence"/>
</dbReference>
<keyword evidence="2" id="KW-1185">Reference proteome</keyword>
<protein>
    <submittedName>
        <fullName evidence="1">Uncharacterized protein</fullName>
    </submittedName>
</protein>
<reference evidence="1" key="1">
    <citation type="journal article" date="2020" name="Stud. Mycol.">
        <title>101 Dothideomycetes genomes: a test case for predicting lifestyles and emergence of pathogens.</title>
        <authorList>
            <person name="Haridas S."/>
            <person name="Albert R."/>
            <person name="Binder M."/>
            <person name="Bloem J."/>
            <person name="Labutti K."/>
            <person name="Salamov A."/>
            <person name="Andreopoulos B."/>
            <person name="Baker S."/>
            <person name="Barry K."/>
            <person name="Bills G."/>
            <person name="Bluhm B."/>
            <person name="Cannon C."/>
            <person name="Castanera R."/>
            <person name="Culley D."/>
            <person name="Daum C."/>
            <person name="Ezra D."/>
            <person name="Gonzalez J."/>
            <person name="Henrissat B."/>
            <person name="Kuo A."/>
            <person name="Liang C."/>
            <person name="Lipzen A."/>
            <person name="Lutzoni F."/>
            <person name="Magnuson J."/>
            <person name="Mondo S."/>
            <person name="Nolan M."/>
            <person name="Ohm R."/>
            <person name="Pangilinan J."/>
            <person name="Park H.-J."/>
            <person name="Ramirez L."/>
            <person name="Alfaro M."/>
            <person name="Sun H."/>
            <person name="Tritt A."/>
            <person name="Yoshinaga Y."/>
            <person name="Zwiers L.-H."/>
            <person name="Turgeon B."/>
            <person name="Goodwin S."/>
            <person name="Spatafora J."/>
            <person name="Crous P."/>
            <person name="Grigoriev I."/>
        </authorList>
    </citation>
    <scope>NUCLEOTIDE SEQUENCE</scope>
    <source>
        <strain evidence="1">CBS 115976</strain>
    </source>
</reference>
<dbReference type="AlphaFoldDB" id="A0A6A6TXB5"/>
<evidence type="ECO:0000313" key="2">
    <source>
        <dbReference type="Proteomes" id="UP000799302"/>
    </source>
</evidence>
<gene>
    <name evidence="1" type="ORF">BT63DRAFT_429631</name>
</gene>
<proteinExistence type="predicted"/>
<evidence type="ECO:0000313" key="1">
    <source>
        <dbReference type="EMBL" id="KAF2664096.1"/>
    </source>
</evidence>
<organism evidence="1 2">
    <name type="scientific">Microthyrium microscopicum</name>
    <dbReference type="NCBI Taxonomy" id="703497"/>
    <lineage>
        <taxon>Eukaryota</taxon>
        <taxon>Fungi</taxon>
        <taxon>Dikarya</taxon>
        <taxon>Ascomycota</taxon>
        <taxon>Pezizomycotina</taxon>
        <taxon>Dothideomycetes</taxon>
        <taxon>Dothideomycetes incertae sedis</taxon>
        <taxon>Microthyriales</taxon>
        <taxon>Microthyriaceae</taxon>
        <taxon>Microthyrium</taxon>
    </lineage>
</organism>
<accession>A0A6A6TXB5</accession>
<sequence>MTVLPSHWVDLPWVFTQFPNLRKITMLTESFPSEDPEKDARVVASQCRKCMKYAYITLRVEGWLEALFGEYDIEFDNNLRARDLQVTVIRKKEGSAKIVFMPAVFDKVAETIVPWTEFRKSLKDENGTHSEVDG</sequence>
<dbReference type="EMBL" id="MU004243">
    <property type="protein sequence ID" value="KAF2664096.1"/>
    <property type="molecule type" value="Genomic_DNA"/>
</dbReference>
<name>A0A6A6TXB5_9PEZI</name>